<dbReference type="Proteomes" id="UP001151760">
    <property type="component" value="Unassembled WGS sequence"/>
</dbReference>
<gene>
    <name evidence="2" type="ORF">Tco_0749796</name>
</gene>
<feature type="compositionally biased region" description="Basic and acidic residues" evidence="1">
    <location>
        <begin position="15"/>
        <end position="27"/>
    </location>
</feature>
<evidence type="ECO:0000313" key="3">
    <source>
        <dbReference type="Proteomes" id="UP001151760"/>
    </source>
</evidence>
<reference evidence="2" key="2">
    <citation type="submission" date="2022-01" db="EMBL/GenBank/DDBJ databases">
        <authorList>
            <person name="Yamashiro T."/>
            <person name="Shiraishi A."/>
            <person name="Satake H."/>
            <person name="Nakayama K."/>
        </authorList>
    </citation>
    <scope>NUCLEOTIDE SEQUENCE</scope>
</reference>
<feature type="compositionally biased region" description="Basic and acidic residues" evidence="1">
    <location>
        <begin position="135"/>
        <end position="165"/>
    </location>
</feature>
<feature type="region of interest" description="Disordered" evidence="1">
    <location>
        <begin position="1"/>
        <end position="28"/>
    </location>
</feature>
<proteinExistence type="predicted"/>
<evidence type="ECO:0000256" key="1">
    <source>
        <dbReference type="SAM" id="MobiDB-lite"/>
    </source>
</evidence>
<sequence>MANSSSHKPSSPEITPKEEPVTLDKPESLNPFLPADQVEFIFEEIAFTTNNEVALLYPSHLNSEYFKEVSTPTGGIRGDIGINTFRNALRAHYLPHLNVPVDRKAPKHSSQIEEVPQGKNPGAKSGLRRKQSSKHTSESKTEAFKSKTGQSEKEMKSNSAKDKRPSHPSPPTPVVGEMRKEAQQVVGGPTSLGATSKEGAHPQLGSGTNPSVLVDQTKSAGDGLKTAQTNSSTNEESKADEISKKIKLEDLSDLLKDTRSAFFTPDFLQDEPIIVSDESEEEELLGLKAS</sequence>
<accession>A0ABQ4Z0H0</accession>
<feature type="compositionally biased region" description="Polar residues" evidence="1">
    <location>
        <begin position="205"/>
        <end position="219"/>
    </location>
</feature>
<keyword evidence="3" id="KW-1185">Reference proteome</keyword>
<dbReference type="EMBL" id="BQNB010010887">
    <property type="protein sequence ID" value="GJS83255.1"/>
    <property type="molecule type" value="Genomic_DNA"/>
</dbReference>
<feature type="region of interest" description="Disordered" evidence="1">
    <location>
        <begin position="101"/>
        <end position="243"/>
    </location>
</feature>
<evidence type="ECO:0000313" key="2">
    <source>
        <dbReference type="EMBL" id="GJS83255.1"/>
    </source>
</evidence>
<organism evidence="2 3">
    <name type="scientific">Tanacetum coccineum</name>
    <dbReference type="NCBI Taxonomy" id="301880"/>
    <lineage>
        <taxon>Eukaryota</taxon>
        <taxon>Viridiplantae</taxon>
        <taxon>Streptophyta</taxon>
        <taxon>Embryophyta</taxon>
        <taxon>Tracheophyta</taxon>
        <taxon>Spermatophyta</taxon>
        <taxon>Magnoliopsida</taxon>
        <taxon>eudicotyledons</taxon>
        <taxon>Gunneridae</taxon>
        <taxon>Pentapetalae</taxon>
        <taxon>asterids</taxon>
        <taxon>campanulids</taxon>
        <taxon>Asterales</taxon>
        <taxon>Asteraceae</taxon>
        <taxon>Asteroideae</taxon>
        <taxon>Anthemideae</taxon>
        <taxon>Anthemidinae</taxon>
        <taxon>Tanacetum</taxon>
    </lineage>
</organism>
<reference evidence="2" key="1">
    <citation type="journal article" date="2022" name="Int. J. Mol. Sci.">
        <title>Draft Genome of Tanacetum Coccineum: Genomic Comparison of Closely Related Tanacetum-Family Plants.</title>
        <authorList>
            <person name="Yamashiro T."/>
            <person name="Shiraishi A."/>
            <person name="Nakayama K."/>
            <person name="Satake H."/>
        </authorList>
    </citation>
    <scope>NUCLEOTIDE SEQUENCE</scope>
</reference>
<comment type="caution">
    <text evidence="2">The sequence shown here is derived from an EMBL/GenBank/DDBJ whole genome shotgun (WGS) entry which is preliminary data.</text>
</comment>
<feature type="compositionally biased region" description="Polar residues" evidence="1">
    <location>
        <begin position="1"/>
        <end position="13"/>
    </location>
</feature>
<name>A0ABQ4Z0H0_9ASTR</name>
<protein>
    <submittedName>
        <fullName evidence="2">Uncharacterized protein</fullName>
    </submittedName>
</protein>